<dbReference type="InterPro" id="IPR023298">
    <property type="entry name" value="ATPase_P-typ_TM_dom_sf"/>
</dbReference>
<keyword evidence="8" id="KW-0479">Metal-binding</keyword>
<evidence type="ECO:0000256" key="3">
    <source>
        <dbReference type="ARBA" id="ARBA00022692"/>
    </source>
</evidence>
<comment type="catalytic activity">
    <reaction evidence="7">
        <text>Zn(2+)(in) + ATP + H2O = Zn(2+)(out) + ADP + phosphate + H(+)</text>
        <dbReference type="Rhea" id="RHEA:20621"/>
        <dbReference type="ChEBI" id="CHEBI:15377"/>
        <dbReference type="ChEBI" id="CHEBI:15378"/>
        <dbReference type="ChEBI" id="CHEBI:29105"/>
        <dbReference type="ChEBI" id="CHEBI:30616"/>
        <dbReference type="ChEBI" id="CHEBI:43474"/>
        <dbReference type="ChEBI" id="CHEBI:456216"/>
        <dbReference type="EC" id="7.2.2.12"/>
    </reaction>
</comment>
<dbReference type="NCBIfam" id="TIGR01494">
    <property type="entry name" value="ATPase_P-type"/>
    <property type="match status" value="1"/>
</dbReference>
<dbReference type="InterPro" id="IPR059000">
    <property type="entry name" value="ATPase_P-type_domA"/>
</dbReference>
<dbReference type="Pfam" id="PF00122">
    <property type="entry name" value="E1-E2_ATPase"/>
    <property type="match status" value="1"/>
</dbReference>
<keyword evidence="11" id="KW-1185">Reference proteome</keyword>
<dbReference type="PROSITE" id="PS00154">
    <property type="entry name" value="ATPASE_E1_E2"/>
    <property type="match status" value="1"/>
</dbReference>
<dbReference type="RefSeq" id="WP_370397138.1">
    <property type="nucleotide sequence ID" value="NZ_JALBUT010000006.1"/>
</dbReference>
<reference evidence="10 11" key="1">
    <citation type="submission" date="2022-03" db="EMBL/GenBank/DDBJ databases">
        <title>Novel taxa within the pig intestine.</title>
        <authorList>
            <person name="Wylensek D."/>
            <person name="Bishof K."/>
            <person name="Afrizal A."/>
            <person name="Clavel T."/>
        </authorList>
    </citation>
    <scope>NUCLEOTIDE SEQUENCE [LARGE SCALE GENOMIC DNA]</scope>
    <source>
        <strain evidence="10 11">CLA-KB-P66</strain>
    </source>
</reference>
<feature type="domain" description="P-type ATPase A" evidence="9">
    <location>
        <begin position="181"/>
        <end position="281"/>
    </location>
</feature>
<keyword evidence="8" id="KW-0067">ATP-binding</keyword>
<protein>
    <recommendedName>
        <fullName evidence="6">P-type Zn(2+) transporter</fullName>
        <ecNumber evidence="6">7.2.2.12</ecNumber>
    </recommendedName>
</protein>
<name>A0ABU4WJC0_9BACT</name>
<feature type="transmembrane region" description="Helical" evidence="8">
    <location>
        <begin position="332"/>
        <end position="359"/>
    </location>
</feature>
<dbReference type="InterPro" id="IPR018303">
    <property type="entry name" value="ATPase_P-typ_P_site"/>
</dbReference>
<feature type="transmembrane region" description="Helical" evidence="8">
    <location>
        <begin position="113"/>
        <end position="133"/>
    </location>
</feature>
<evidence type="ECO:0000256" key="1">
    <source>
        <dbReference type="ARBA" id="ARBA00004370"/>
    </source>
</evidence>
<evidence type="ECO:0000256" key="2">
    <source>
        <dbReference type="ARBA" id="ARBA00006024"/>
    </source>
</evidence>
<evidence type="ECO:0000256" key="7">
    <source>
        <dbReference type="ARBA" id="ARBA00047308"/>
    </source>
</evidence>
<dbReference type="Proteomes" id="UP001275932">
    <property type="component" value="Unassembled WGS sequence"/>
</dbReference>
<keyword evidence="8" id="KW-0547">Nucleotide-binding</keyword>
<comment type="similarity">
    <text evidence="2 8">Belongs to the cation transport ATPase (P-type) (TC 3.A.3) family. Type IB subfamily.</text>
</comment>
<sequence>MGCCCHHKEEEPHKCCQSGVKHLHECGCKHKEKHECESHQCGCGKKSKSFLSEKSRLLISLATLVLSFCISREWIGWIHFPLSDPSWIAVILCGLPIAKSARESLIENGKITAPLLITTAMLAAILLQFIYLANPEAAGGHSHSSYIFAAGEIAFLMALGEMLEEYTVGKSRKGIERLASLSPQKALLKRGNETVEIEASEIKPNDILVVLPYSEIPADGVILEGSTSVNQSNLTGESVPVEKSAGDSVLAGTFNAQNRIEIKALKDASQSAIAKMIALVKEAEGKRAPIARIADKWASYIVPAAILFSILTGMFAHFALGKSPVESITRGVTILVVFCPCALVLATPTAIAAGIGLAAKRGILIKSATALEELGKCKTFAFDKTGTLTTGKISVRKVIANAPFGESDVLKYASSAEASSTHPIAHTILKFAEEKSILPLPSSNQKVLPGFGVECECEGQNVYVGKPDTDELKKIQGGEWQTLAVVKAGGKTLGYIAFEDNLKENAAEAVKSILKSADCVMLTGDNEKSAEKTANLAGIKTFYANMLPDGKLKAIEELKKNGKVCMVGDGVNDAPSLAYADCSISMGNLGSDIALENAEIIIMNDNLASIPKIFALSKRVILTIKTNITISMSVNILAVILAAYGILNPVTGAIWHNLASVMVVLNSARILNSSKNS</sequence>
<dbReference type="PANTHER" id="PTHR48085:SF5">
    <property type="entry name" value="CADMIUM_ZINC-TRANSPORTING ATPASE HMA4-RELATED"/>
    <property type="match status" value="1"/>
</dbReference>
<dbReference type="NCBIfam" id="TIGR01511">
    <property type="entry name" value="ATPase-IB1_Cu"/>
    <property type="match status" value="1"/>
</dbReference>
<feature type="transmembrane region" description="Helical" evidence="8">
    <location>
        <begin position="297"/>
        <end position="320"/>
    </location>
</feature>
<evidence type="ECO:0000256" key="5">
    <source>
        <dbReference type="ARBA" id="ARBA00023136"/>
    </source>
</evidence>
<dbReference type="PRINTS" id="PR00119">
    <property type="entry name" value="CATATPASE"/>
</dbReference>
<dbReference type="CDD" id="cd02079">
    <property type="entry name" value="P-type_ATPase_HM"/>
    <property type="match status" value="1"/>
</dbReference>
<dbReference type="SUPFAM" id="SSF56784">
    <property type="entry name" value="HAD-like"/>
    <property type="match status" value="1"/>
</dbReference>
<dbReference type="InterPro" id="IPR036412">
    <property type="entry name" value="HAD-like_sf"/>
</dbReference>
<evidence type="ECO:0000313" key="10">
    <source>
        <dbReference type="EMBL" id="MDX8415690.1"/>
    </source>
</evidence>
<gene>
    <name evidence="10" type="primary">cadA</name>
    <name evidence="10" type="ORF">MOX91_05795</name>
</gene>
<keyword evidence="8" id="KW-1003">Cell membrane</keyword>
<organism evidence="10 11">
    <name type="scientific">Intestinicryptomonas porci</name>
    <dbReference type="NCBI Taxonomy" id="2926320"/>
    <lineage>
        <taxon>Bacteria</taxon>
        <taxon>Pseudomonadati</taxon>
        <taxon>Verrucomicrobiota</taxon>
        <taxon>Opitutia</taxon>
        <taxon>Opitutales</taxon>
        <taxon>Intestinicryptomonaceae</taxon>
        <taxon>Intestinicryptomonas</taxon>
    </lineage>
</organism>
<dbReference type="PRINTS" id="PR00941">
    <property type="entry name" value="CDATPASE"/>
</dbReference>
<dbReference type="PANTHER" id="PTHR48085">
    <property type="entry name" value="CADMIUM/ZINC-TRANSPORTING ATPASE HMA2-RELATED"/>
    <property type="match status" value="1"/>
</dbReference>
<keyword evidence="5 8" id="KW-0472">Membrane</keyword>
<dbReference type="EC" id="7.2.2.12" evidence="6"/>
<accession>A0ABU4WJC0</accession>
<evidence type="ECO:0000256" key="4">
    <source>
        <dbReference type="ARBA" id="ARBA00022989"/>
    </source>
</evidence>
<evidence type="ECO:0000256" key="8">
    <source>
        <dbReference type="RuleBase" id="RU362081"/>
    </source>
</evidence>
<proteinExistence type="inferred from homology"/>
<evidence type="ECO:0000256" key="6">
    <source>
        <dbReference type="ARBA" id="ARBA00039097"/>
    </source>
</evidence>
<keyword evidence="3 8" id="KW-0812">Transmembrane</keyword>
<dbReference type="InterPro" id="IPR023299">
    <property type="entry name" value="ATPase_P-typ_cyto_dom_N"/>
</dbReference>
<feature type="transmembrane region" description="Helical" evidence="8">
    <location>
        <begin position="145"/>
        <end position="163"/>
    </location>
</feature>
<dbReference type="InterPro" id="IPR001757">
    <property type="entry name" value="P_typ_ATPase"/>
</dbReference>
<feature type="transmembrane region" description="Helical" evidence="8">
    <location>
        <begin position="628"/>
        <end position="647"/>
    </location>
</feature>
<dbReference type="Gene3D" id="3.40.1110.10">
    <property type="entry name" value="Calcium-transporting ATPase, cytoplasmic domain N"/>
    <property type="match status" value="1"/>
</dbReference>
<dbReference type="InterPro" id="IPR051014">
    <property type="entry name" value="Cation_Transport_ATPase_IB"/>
</dbReference>
<dbReference type="EMBL" id="JALBUT010000006">
    <property type="protein sequence ID" value="MDX8415690.1"/>
    <property type="molecule type" value="Genomic_DNA"/>
</dbReference>
<dbReference type="Gene3D" id="3.40.50.1000">
    <property type="entry name" value="HAD superfamily/HAD-like"/>
    <property type="match status" value="1"/>
</dbReference>
<comment type="subcellular location">
    <subcellularLocation>
        <location evidence="8">Cell membrane</location>
    </subcellularLocation>
    <subcellularLocation>
        <location evidence="1">Membrane</location>
    </subcellularLocation>
</comment>
<dbReference type="Pfam" id="PF00702">
    <property type="entry name" value="Hydrolase"/>
    <property type="match status" value="1"/>
</dbReference>
<dbReference type="InterPro" id="IPR008250">
    <property type="entry name" value="ATPase_P-typ_transduc_dom_A_sf"/>
</dbReference>
<evidence type="ECO:0000313" key="11">
    <source>
        <dbReference type="Proteomes" id="UP001275932"/>
    </source>
</evidence>
<evidence type="ECO:0000259" key="9">
    <source>
        <dbReference type="Pfam" id="PF00122"/>
    </source>
</evidence>
<dbReference type="NCBIfam" id="TIGR01525">
    <property type="entry name" value="ATPase-IB_hvy"/>
    <property type="match status" value="1"/>
</dbReference>
<dbReference type="Gene3D" id="2.70.150.10">
    <property type="entry name" value="Calcium-transporting ATPase, cytoplasmic transduction domain A"/>
    <property type="match status" value="1"/>
</dbReference>
<dbReference type="SUPFAM" id="SSF81653">
    <property type="entry name" value="Calcium ATPase, transduction domain A"/>
    <property type="match status" value="1"/>
</dbReference>
<dbReference type="NCBIfam" id="TIGR01512">
    <property type="entry name" value="ATPase-IB2_Cd"/>
    <property type="match status" value="1"/>
</dbReference>
<dbReference type="InterPro" id="IPR027256">
    <property type="entry name" value="P-typ_ATPase_IB"/>
</dbReference>
<dbReference type="InterPro" id="IPR023214">
    <property type="entry name" value="HAD_sf"/>
</dbReference>
<keyword evidence="4 8" id="KW-1133">Transmembrane helix</keyword>
<dbReference type="SUPFAM" id="SSF81665">
    <property type="entry name" value="Calcium ATPase, transmembrane domain M"/>
    <property type="match status" value="1"/>
</dbReference>
<comment type="caution">
    <text evidence="10">The sequence shown here is derived from an EMBL/GenBank/DDBJ whole genome shotgun (WGS) entry which is preliminary data.</text>
</comment>